<evidence type="ECO:0000313" key="15">
    <source>
        <dbReference type="Proteomes" id="UP000632858"/>
    </source>
</evidence>
<keyword evidence="8 10" id="KW-0238">DNA-binding</keyword>
<dbReference type="GO" id="GO:0001216">
    <property type="term" value="F:DNA-binding transcription activator activity"/>
    <property type="evidence" value="ECO:0007669"/>
    <property type="project" value="InterPro"/>
</dbReference>
<dbReference type="PANTHER" id="PTHR32248">
    <property type="entry name" value="RNA POLYMERASE SIGMA-54 FACTOR"/>
    <property type="match status" value="1"/>
</dbReference>
<dbReference type="InterPro" id="IPR007634">
    <property type="entry name" value="RNA_pol_sigma_54_DNA-bd"/>
</dbReference>
<feature type="domain" description="RNA polymerase sigma factor 54 core-binding" evidence="13">
    <location>
        <begin position="95"/>
        <end position="284"/>
    </location>
</feature>
<evidence type="ECO:0000256" key="7">
    <source>
        <dbReference type="ARBA" id="ARBA00023082"/>
    </source>
</evidence>
<dbReference type="GO" id="GO:0003677">
    <property type="term" value="F:DNA binding"/>
    <property type="evidence" value="ECO:0007669"/>
    <property type="project" value="UniProtKB-KW"/>
</dbReference>
<keyword evidence="15" id="KW-1185">Reference proteome</keyword>
<evidence type="ECO:0000256" key="4">
    <source>
        <dbReference type="ARBA" id="ARBA00022679"/>
    </source>
</evidence>
<dbReference type="Pfam" id="PF00309">
    <property type="entry name" value="Sigma54_AID"/>
    <property type="match status" value="1"/>
</dbReference>
<dbReference type="PIRSF" id="PIRSF000774">
    <property type="entry name" value="RpoN"/>
    <property type="match status" value="1"/>
</dbReference>
<protein>
    <recommendedName>
        <fullName evidence="2 10">RNA polymerase sigma-54 factor</fullName>
    </recommendedName>
</protein>
<comment type="function">
    <text evidence="10">Sigma factors are initiation factors that promote the attachment of RNA polymerase to specific initiation sites and are then released.</text>
</comment>
<evidence type="ECO:0000256" key="8">
    <source>
        <dbReference type="ARBA" id="ARBA00023125"/>
    </source>
</evidence>
<dbReference type="Pfam" id="PF04963">
    <property type="entry name" value="Sigma54_CBD"/>
    <property type="match status" value="1"/>
</dbReference>
<proteinExistence type="inferred from homology"/>
<name>A0A917FKU0_9GAMM</name>
<keyword evidence="3 10" id="KW-0240">DNA-directed RNA polymerase</keyword>
<keyword evidence="9 10" id="KW-0804">Transcription</keyword>
<evidence type="ECO:0000256" key="9">
    <source>
        <dbReference type="ARBA" id="ARBA00023163"/>
    </source>
</evidence>
<evidence type="ECO:0000259" key="13">
    <source>
        <dbReference type="Pfam" id="PF04963"/>
    </source>
</evidence>
<organism evidence="14 15">
    <name type="scientific">Arenimonas maotaiensis</name>
    <dbReference type="NCBI Taxonomy" id="1446479"/>
    <lineage>
        <taxon>Bacteria</taxon>
        <taxon>Pseudomonadati</taxon>
        <taxon>Pseudomonadota</taxon>
        <taxon>Gammaproteobacteria</taxon>
        <taxon>Lysobacterales</taxon>
        <taxon>Lysobacteraceae</taxon>
        <taxon>Arenimonas</taxon>
    </lineage>
</organism>
<dbReference type="NCBIfam" id="TIGR02395">
    <property type="entry name" value="rpoN_sigma"/>
    <property type="match status" value="1"/>
</dbReference>
<evidence type="ECO:0000256" key="10">
    <source>
        <dbReference type="PIRNR" id="PIRNR000774"/>
    </source>
</evidence>
<reference evidence="14" key="1">
    <citation type="journal article" date="2014" name="Int. J. Syst. Evol. Microbiol.">
        <title>Complete genome sequence of Corynebacterium casei LMG S-19264T (=DSM 44701T), isolated from a smear-ripened cheese.</title>
        <authorList>
            <consortium name="US DOE Joint Genome Institute (JGI-PGF)"/>
            <person name="Walter F."/>
            <person name="Albersmeier A."/>
            <person name="Kalinowski J."/>
            <person name="Ruckert C."/>
        </authorList>
    </citation>
    <scope>NUCLEOTIDE SEQUENCE</scope>
    <source>
        <strain evidence="14">CGMCC 1.12726</strain>
    </source>
</reference>
<dbReference type="Gene3D" id="1.10.10.60">
    <property type="entry name" value="Homeodomain-like"/>
    <property type="match status" value="1"/>
</dbReference>
<dbReference type="GO" id="GO:0000428">
    <property type="term" value="C:DNA-directed RNA polymerase complex"/>
    <property type="evidence" value="ECO:0007669"/>
    <property type="project" value="UniProtKB-KW"/>
</dbReference>
<dbReference type="GO" id="GO:0006352">
    <property type="term" value="P:DNA-templated transcription initiation"/>
    <property type="evidence" value="ECO:0007669"/>
    <property type="project" value="InterPro"/>
</dbReference>
<dbReference type="PANTHER" id="PTHR32248:SF4">
    <property type="entry name" value="RNA POLYMERASE SIGMA-54 FACTOR"/>
    <property type="match status" value="1"/>
</dbReference>
<sequence>MKPGVRLTQRQGTRLTPQLQLAMRLLQCGRTELEHLIEDALAANPVLERVADDGPAHTGDEPLDHGPGHAENGEPPLPAETGAAAGDEPDWHGIAEPVSLQSHLNAQLRLSPLGPRDRAIGEALIDGLDADGYCTAGFDDIRAACALQPAPDDAEIETVRHLIQRFDPLAVASRTLSECLLLQLHGIDAEPAVLAAARRIADAHLDVLARQGVLGAAKALGLAPDLAGRAVAVLKTLDPRPGAALAAARTEYIEPDLIAERDGTRWRVRLLDGHRPRLRVNAGYGRRLRAGAAEQAVIGQYRQEAQWLVAALAQRRDTLRRVAEAVVRRQTGFLEQGLRGLRAMRLQDVAGDLGLHESTVSRACNGKYLATPHGLFELSALFASGVADGGDGLQAADAVQARIAELIGAEDPAKPLSDAAIAQRLAAEGVSIARRTVAKYRDALRIPPASARRESA</sequence>
<feature type="domain" description="RNA polymerase sigma factor 54 DNA-binding" evidence="12">
    <location>
        <begin position="298"/>
        <end position="453"/>
    </location>
</feature>
<dbReference type="Gene3D" id="1.10.10.1330">
    <property type="entry name" value="RNA polymerase sigma-54 factor, core-binding domain"/>
    <property type="match status" value="1"/>
</dbReference>
<evidence type="ECO:0000256" key="6">
    <source>
        <dbReference type="ARBA" id="ARBA00023015"/>
    </source>
</evidence>
<accession>A0A917FKU0</accession>
<dbReference type="GO" id="GO:0016779">
    <property type="term" value="F:nucleotidyltransferase activity"/>
    <property type="evidence" value="ECO:0007669"/>
    <property type="project" value="UniProtKB-KW"/>
</dbReference>
<gene>
    <name evidence="14" type="primary">rpoN</name>
    <name evidence="14" type="ORF">GCM10010960_05610</name>
</gene>
<dbReference type="InterPro" id="IPR038709">
    <property type="entry name" value="RpoN_core-bd_sf"/>
</dbReference>
<dbReference type="PROSITE" id="PS50044">
    <property type="entry name" value="SIGMA54_3"/>
    <property type="match status" value="1"/>
</dbReference>
<keyword evidence="4 10" id="KW-0808">Transferase</keyword>
<comment type="caution">
    <text evidence="14">The sequence shown here is derived from an EMBL/GenBank/DDBJ whole genome shotgun (WGS) entry which is preliminary data.</text>
</comment>
<feature type="compositionally biased region" description="Basic and acidic residues" evidence="11">
    <location>
        <begin position="51"/>
        <end position="72"/>
    </location>
</feature>
<dbReference type="InterPro" id="IPR007046">
    <property type="entry name" value="RNA_pol_sigma_54_core-bd"/>
</dbReference>
<keyword evidence="5 10" id="KW-0548">Nucleotidyltransferase</keyword>
<dbReference type="EMBL" id="BMFO01000001">
    <property type="protein sequence ID" value="GGF86523.1"/>
    <property type="molecule type" value="Genomic_DNA"/>
</dbReference>
<dbReference type="Proteomes" id="UP000632858">
    <property type="component" value="Unassembled WGS sequence"/>
</dbReference>
<evidence type="ECO:0000313" key="14">
    <source>
        <dbReference type="EMBL" id="GGF86523.1"/>
    </source>
</evidence>
<comment type="similarity">
    <text evidence="1 10">Belongs to the sigma-54 factor family.</text>
</comment>
<evidence type="ECO:0000256" key="1">
    <source>
        <dbReference type="ARBA" id="ARBA00008798"/>
    </source>
</evidence>
<dbReference type="GO" id="GO:0016987">
    <property type="term" value="F:sigma factor activity"/>
    <property type="evidence" value="ECO:0007669"/>
    <property type="project" value="UniProtKB-KW"/>
</dbReference>
<feature type="region of interest" description="Disordered" evidence="11">
    <location>
        <begin position="51"/>
        <end position="93"/>
    </location>
</feature>
<evidence type="ECO:0000259" key="12">
    <source>
        <dbReference type="Pfam" id="PF04552"/>
    </source>
</evidence>
<dbReference type="PROSITE" id="PS00718">
    <property type="entry name" value="SIGMA54_2"/>
    <property type="match status" value="1"/>
</dbReference>
<evidence type="ECO:0000256" key="11">
    <source>
        <dbReference type="SAM" id="MobiDB-lite"/>
    </source>
</evidence>
<dbReference type="AlphaFoldDB" id="A0A917FKU0"/>
<reference evidence="14" key="2">
    <citation type="submission" date="2020-09" db="EMBL/GenBank/DDBJ databases">
        <authorList>
            <person name="Sun Q."/>
            <person name="Zhou Y."/>
        </authorList>
    </citation>
    <scope>NUCLEOTIDE SEQUENCE</scope>
    <source>
        <strain evidence="14">CGMCC 1.12726</strain>
    </source>
</reference>
<keyword evidence="7 10" id="KW-0731">Sigma factor</keyword>
<dbReference type="Pfam" id="PF04552">
    <property type="entry name" value="Sigma54_DBD"/>
    <property type="match status" value="1"/>
</dbReference>
<evidence type="ECO:0000256" key="2">
    <source>
        <dbReference type="ARBA" id="ARBA00019942"/>
    </source>
</evidence>
<keyword evidence="6 10" id="KW-0805">Transcription regulation</keyword>
<evidence type="ECO:0000256" key="3">
    <source>
        <dbReference type="ARBA" id="ARBA00022478"/>
    </source>
</evidence>
<dbReference type="PRINTS" id="PR00045">
    <property type="entry name" value="SIGMA54FCT"/>
</dbReference>
<dbReference type="InterPro" id="IPR000394">
    <property type="entry name" value="RNA_pol_sigma_54"/>
</dbReference>
<evidence type="ECO:0000256" key="5">
    <source>
        <dbReference type="ARBA" id="ARBA00022695"/>
    </source>
</evidence>